<evidence type="ECO:0000256" key="3">
    <source>
        <dbReference type="ARBA" id="ARBA00023002"/>
    </source>
</evidence>
<evidence type="ECO:0000256" key="7">
    <source>
        <dbReference type="RuleBase" id="RU003345"/>
    </source>
</evidence>
<dbReference type="KEGG" id="more:E1B28_006610"/>
<evidence type="ECO:0000259" key="8">
    <source>
        <dbReference type="Pfam" id="PF00171"/>
    </source>
</evidence>
<dbReference type="EMBL" id="CM032183">
    <property type="protein sequence ID" value="KAG7095926.1"/>
    <property type="molecule type" value="Genomic_DNA"/>
</dbReference>
<dbReference type="OrthoDB" id="310895at2759"/>
<dbReference type="GO" id="GO:0004029">
    <property type="term" value="F:aldehyde dehydrogenase (NAD+) activity"/>
    <property type="evidence" value="ECO:0007669"/>
    <property type="project" value="UniProtKB-EC"/>
</dbReference>
<evidence type="ECO:0000256" key="6">
    <source>
        <dbReference type="PROSITE-ProRule" id="PRU10007"/>
    </source>
</evidence>
<evidence type="ECO:0000256" key="4">
    <source>
        <dbReference type="ARBA" id="ARBA00023027"/>
    </source>
</evidence>
<dbReference type="GeneID" id="66075686"/>
<gene>
    <name evidence="9" type="ORF">E1B28_006610</name>
</gene>
<evidence type="ECO:0000256" key="2">
    <source>
        <dbReference type="ARBA" id="ARBA00011881"/>
    </source>
</evidence>
<evidence type="ECO:0000256" key="5">
    <source>
        <dbReference type="ARBA" id="ARBA00024226"/>
    </source>
</evidence>
<dbReference type="CDD" id="cd07130">
    <property type="entry name" value="ALDH_F7_AASADH"/>
    <property type="match status" value="1"/>
</dbReference>
<protein>
    <recommendedName>
        <fullName evidence="5">aldehyde dehydrogenase (NAD(+))</fullName>
        <ecNumber evidence="5">1.2.1.3</ecNumber>
    </recommendedName>
</protein>
<sequence>MRHAVSQSSSEFKASCGSHVVAKAGQSGASPEVECNFGACSTLGSRPTTMFLSNRALGFSKRYWLRRTLSSRASGVLSALNIPTNGEVNGVYDGQWRGSGKIMESVCPTTGEVLARVKTATPEETEVALQRTREAYASFRNLPAPRRGEILRQIRTALSDKREELGALVSLEMGKIKTEGIGEVQEFIDICDYAVGLSRMMNGRVVASERPGHSILEVPNPLGVVAVLSAFNFPVAVYGWNLALSLAAGNATIWKPSPTTPLCSIAVTSVIAEVLKKNDLPGAVAGLVTGGSDVGEALVNSHDVELVSFTGSERVGRLVGQAVASRFGKTILELGGNNASIVMPDADLSLAIPGVFFGSVGTAGQRCTSTRRLFLHRDIAAEFLEKLRKLYLSVEPGDPLVQDTLLGPMHNKAAVNVYDSTIDYLGSINAEVLCGGKKFDKAPFEAGNFVRPTIALPKSVNMKDKIWSTETFAPILNAAVFDDLEEAIEWNNAVPQGLSSSLWTRDIRNVGKWIGPSGSDTGIVNVNAGTSGAEIGASFGGNKSTGWGRESGGDAWKQYVRWSACTINFSDDAPLAQGVNFGISDDL</sequence>
<dbReference type="AlphaFoldDB" id="A0A9P7UWH7"/>
<feature type="active site" evidence="6">
    <location>
        <position position="333"/>
    </location>
</feature>
<dbReference type="InterPro" id="IPR015590">
    <property type="entry name" value="Aldehyde_DH_dom"/>
</dbReference>
<comment type="subunit">
    <text evidence="2">Homotetramer.</text>
</comment>
<keyword evidence="3 7" id="KW-0560">Oxidoreductase</keyword>
<comment type="caution">
    <text evidence="9">The sequence shown here is derived from an EMBL/GenBank/DDBJ whole genome shotgun (WGS) entry which is preliminary data.</text>
</comment>
<dbReference type="InterPro" id="IPR016163">
    <property type="entry name" value="Ald_DH_C"/>
</dbReference>
<dbReference type="Proteomes" id="UP001049176">
    <property type="component" value="Chromosome 3"/>
</dbReference>
<accession>A0A9P7UWH7</accession>
<proteinExistence type="inferred from homology"/>
<dbReference type="RefSeq" id="XP_043012396.1">
    <property type="nucleotide sequence ID" value="XM_043151302.1"/>
</dbReference>
<dbReference type="InterPro" id="IPR029510">
    <property type="entry name" value="Ald_DH_CS_GLU"/>
</dbReference>
<comment type="similarity">
    <text evidence="1 7">Belongs to the aldehyde dehydrogenase family.</text>
</comment>
<dbReference type="Pfam" id="PF00171">
    <property type="entry name" value="Aldedh"/>
    <property type="match status" value="1"/>
</dbReference>
<dbReference type="InterPro" id="IPR016161">
    <property type="entry name" value="Ald_DH/histidinol_DH"/>
</dbReference>
<reference evidence="9" key="1">
    <citation type="journal article" date="2021" name="Genome Biol. Evol.">
        <title>The assembled and annotated genome of the fairy-ring fungus Marasmius oreades.</title>
        <authorList>
            <person name="Hiltunen M."/>
            <person name="Ament-Velasquez S.L."/>
            <person name="Johannesson H."/>
        </authorList>
    </citation>
    <scope>NUCLEOTIDE SEQUENCE</scope>
    <source>
        <strain evidence="9">03SP1</strain>
    </source>
</reference>
<organism evidence="9 10">
    <name type="scientific">Marasmius oreades</name>
    <name type="common">fairy-ring Marasmius</name>
    <dbReference type="NCBI Taxonomy" id="181124"/>
    <lineage>
        <taxon>Eukaryota</taxon>
        <taxon>Fungi</taxon>
        <taxon>Dikarya</taxon>
        <taxon>Basidiomycota</taxon>
        <taxon>Agaricomycotina</taxon>
        <taxon>Agaricomycetes</taxon>
        <taxon>Agaricomycetidae</taxon>
        <taxon>Agaricales</taxon>
        <taxon>Marasmiineae</taxon>
        <taxon>Marasmiaceae</taxon>
        <taxon>Marasmius</taxon>
    </lineage>
</organism>
<dbReference type="PANTHER" id="PTHR43521:SF1">
    <property type="entry name" value="ALPHA-AMINOADIPIC SEMIALDEHYDE DEHYDROGENASE"/>
    <property type="match status" value="1"/>
</dbReference>
<evidence type="ECO:0000256" key="1">
    <source>
        <dbReference type="ARBA" id="ARBA00009986"/>
    </source>
</evidence>
<dbReference type="InterPro" id="IPR016162">
    <property type="entry name" value="Ald_DH_N"/>
</dbReference>
<dbReference type="Gene3D" id="3.40.605.10">
    <property type="entry name" value="Aldehyde Dehydrogenase, Chain A, domain 1"/>
    <property type="match status" value="1"/>
</dbReference>
<evidence type="ECO:0000313" key="9">
    <source>
        <dbReference type="EMBL" id="KAG7095926.1"/>
    </source>
</evidence>
<feature type="domain" description="Aldehyde dehydrogenase" evidence="8">
    <location>
        <begin position="100"/>
        <end position="562"/>
    </location>
</feature>
<name>A0A9P7UWH7_9AGAR</name>
<dbReference type="PANTHER" id="PTHR43521">
    <property type="entry name" value="ALPHA-AMINOADIPIC SEMIALDEHYDE DEHYDROGENASE"/>
    <property type="match status" value="1"/>
</dbReference>
<dbReference type="InterPro" id="IPR044638">
    <property type="entry name" value="ALDH7A1-like"/>
</dbReference>
<dbReference type="SUPFAM" id="SSF53720">
    <property type="entry name" value="ALDH-like"/>
    <property type="match status" value="1"/>
</dbReference>
<keyword evidence="4" id="KW-0520">NAD</keyword>
<dbReference type="EC" id="1.2.1.3" evidence="5"/>
<evidence type="ECO:0000313" key="10">
    <source>
        <dbReference type="Proteomes" id="UP001049176"/>
    </source>
</evidence>
<dbReference type="PROSITE" id="PS00687">
    <property type="entry name" value="ALDEHYDE_DEHYDR_GLU"/>
    <property type="match status" value="1"/>
</dbReference>
<keyword evidence="10" id="KW-1185">Reference proteome</keyword>
<dbReference type="Gene3D" id="3.40.309.10">
    <property type="entry name" value="Aldehyde Dehydrogenase, Chain A, domain 2"/>
    <property type="match status" value="1"/>
</dbReference>